<feature type="non-terminal residue" evidence="1">
    <location>
        <position position="1"/>
    </location>
</feature>
<keyword evidence="1" id="KW-0489">Methyltransferase</keyword>
<comment type="caution">
    <text evidence="1">The sequence shown here is derived from an EMBL/GenBank/DDBJ whole genome shotgun (WGS) entry which is preliminary data.</text>
</comment>
<protein>
    <submittedName>
        <fullName evidence="1">S-adenosyl-L-methionine-dependent methyltransferase</fullName>
    </submittedName>
</protein>
<dbReference type="EMBL" id="MU273500">
    <property type="protein sequence ID" value="KAI0034489.1"/>
    <property type="molecule type" value="Genomic_DNA"/>
</dbReference>
<organism evidence="1 2">
    <name type="scientific">Vararia minispora EC-137</name>
    <dbReference type="NCBI Taxonomy" id="1314806"/>
    <lineage>
        <taxon>Eukaryota</taxon>
        <taxon>Fungi</taxon>
        <taxon>Dikarya</taxon>
        <taxon>Basidiomycota</taxon>
        <taxon>Agaricomycotina</taxon>
        <taxon>Agaricomycetes</taxon>
        <taxon>Russulales</taxon>
        <taxon>Lachnocladiaceae</taxon>
        <taxon>Vararia</taxon>
    </lineage>
</organism>
<proteinExistence type="predicted"/>
<name>A0ACB8QRM9_9AGAM</name>
<keyword evidence="2" id="KW-1185">Reference proteome</keyword>
<sequence>SRPPMDTAKSRSSVRDPANNFPVFGARFLTAEDDVWAHNAWDHVAPPDDQDDAVAAALARQRAAPVAAPDRALYNDSPARHWDSFYRANQANFFKDRKWLHLEFPELLAAAAASAGPKTVVEFGCGVGNSLFPLLSANANPALTIRAYDYSAHAVACLQRNPLYAAPACGSVSAAVHDLTAPALPDSLAPASADFVLLVFVLSALHPAEWPAALRAAHSALKPGGTVLIRDYGRHDLTQLRFRSNRLLEDNLYVRGDKTRVYFFELDELALLFTGQRAKGADVDVRESTEVQDAPARDPPPLADRPHSASTPTIHPSLLSPDPLHPDLPPHPLFAAQQLGIDRRLLVNRKRQLKMYRVWMQAKFIKL</sequence>
<accession>A0ACB8QRM9</accession>
<reference evidence="1" key="1">
    <citation type="submission" date="2021-02" db="EMBL/GenBank/DDBJ databases">
        <authorList>
            <consortium name="DOE Joint Genome Institute"/>
            <person name="Ahrendt S."/>
            <person name="Looney B.P."/>
            <person name="Miyauchi S."/>
            <person name="Morin E."/>
            <person name="Drula E."/>
            <person name="Courty P.E."/>
            <person name="Chicoki N."/>
            <person name="Fauchery L."/>
            <person name="Kohler A."/>
            <person name="Kuo A."/>
            <person name="Labutti K."/>
            <person name="Pangilinan J."/>
            <person name="Lipzen A."/>
            <person name="Riley R."/>
            <person name="Andreopoulos W."/>
            <person name="He G."/>
            <person name="Johnson J."/>
            <person name="Barry K.W."/>
            <person name="Grigoriev I.V."/>
            <person name="Nagy L."/>
            <person name="Hibbett D."/>
            <person name="Henrissat B."/>
            <person name="Matheny P.B."/>
            <person name="Labbe J."/>
            <person name="Martin F."/>
        </authorList>
    </citation>
    <scope>NUCLEOTIDE SEQUENCE</scope>
    <source>
        <strain evidence="1">EC-137</strain>
    </source>
</reference>
<dbReference type="Proteomes" id="UP000814128">
    <property type="component" value="Unassembled WGS sequence"/>
</dbReference>
<reference evidence="1" key="2">
    <citation type="journal article" date="2022" name="New Phytol.">
        <title>Evolutionary transition to the ectomycorrhizal habit in the genomes of a hyperdiverse lineage of mushroom-forming fungi.</title>
        <authorList>
            <person name="Looney B."/>
            <person name="Miyauchi S."/>
            <person name="Morin E."/>
            <person name="Drula E."/>
            <person name="Courty P.E."/>
            <person name="Kohler A."/>
            <person name="Kuo A."/>
            <person name="LaButti K."/>
            <person name="Pangilinan J."/>
            <person name="Lipzen A."/>
            <person name="Riley R."/>
            <person name="Andreopoulos W."/>
            <person name="He G."/>
            <person name="Johnson J."/>
            <person name="Nolan M."/>
            <person name="Tritt A."/>
            <person name="Barry K.W."/>
            <person name="Grigoriev I.V."/>
            <person name="Nagy L.G."/>
            <person name="Hibbett D."/>
            <person name="Henrissat B."/>
            <person name="Matheny P.B."/>
            <person name="Labbe J."/>
            <person name="Martin F.M."/>
        </authorList>
    </citation>
    <scope>NUCLEOTIDE SEQUENCE</scope>
    <source>
        <strain evidence="1">EC-137</strain>
    </source>
</reference>
<evidence type="ECO:0000313" key="1">
    <source>
        <dbReference type="EMBL" id="KAI0034489.1"/>
    </source>
</evidence>
<gene>
    <name evidence="1" type="ORF">K488DRAFT_45426</name>
</gene>
<evidence type="ECO:0000313" key="2">
    <source>
        <dbReference type="Proteomes" id="UP000814128"/>
    </source>
</evidence>
<keyword evidence="1" id="KW-0808">Transferase</keyword>